<dbReference type="EC" id="2.5.1.3" evidence="9"/>
<dbReference type="AlphaFoldDB" id="E6SIE4"/>
<evidence type="ECO:0000313" key="14">
    <source>
        <dbReference type="EMBL" id="ADU51955.1"/>
    </source>
</evidence>
<dbReference type="GO" id="GO:0004789">
    <property type="term" value="F:thiamine-phosphate diphosphorylase activity"/>
    <property type="evidence" value="ECO:0007669"/>
    <property type="project" value="UniProtKB-UniRule"/>
</dbReference>
<dbReference type="Pfam" id="PF02581">
    <property type="entry name" value="TMP-TENI"/>
    <property type="match status" value="1"/>
</dbReference>
<dbReference type="NCBIfam" id="TIGR00693">
    <property type="entry name" value="thiE"/>
    <property type="match status" value="1"/>
</dbReference>
<evidence type="ECO:0000256" key="3">
    <source>
        <dbReference type="ARBA" id="ARBA00022723"/>
    </source>
</evidence>
<reference evidence="15" key="2">
    <citation type="journal article" date="2010" name="Stand. Genomic Sci.">
        <title>Complete genome sequence of Thermaerobacter marianensis type strain (7p75aT).</title>
        <authorList>
            <person name="Han C."/>
            <person name="Gu W."/>
            <person name="Zhang X."/>
            <person name="Lapidus A."/>
            <person name="Nolan M."/>
            <person name="Copeland A."/>
            <person name="Lucas S."/>
            <person name="Glavina Del Rio T."/>
            <person name="Tice H."/>
            <person name="Cheng J."/>
            <person name="Tapia R."/>
            <person name="Goodwin L."/>
            <person name="Pitluck S."/>
            <person name="Pagani I."/>
            <person name="Ivanova N."/>
            <person name="Mavromatis K."/>
            <person name="Mikhailova N."/>
            <person name="Pati A."/>
            <person name="Chen A."/>
            <person name="Palaniappan K."/>
            <person name="Land M."/>
            <person name="Hauser L."/>
            <person name="Chang Y."/>
            <person name="Jeffries C."/>
            <person name="Schneider S."/>
            <person name="Rohde M."/>
            <person name="Goker M."/>
            <person name="Pukall R."/>
            <person name="Woyke T."/>
            <person name="Bristow J."/>
            <person name="Eisen J."/>
            <person name="Markowitz V."/>
            <person name="Hugenholtz P."/>
            <person name="Kyrpides N."/>
            <person name="Klenk H."/>
            <person name="Detter J."/>
        </authorList>
    </citation>
    <scope>NUCLEOTIDE SEQUENCE [LARGE SCALE GENOMIC DNA]</scope>
    <source>
        <strain evidence="15">ATCC 700841 / DSM 12885 / JCM 10246 / 7p75a</strain>
    </source>
</reference>
<dbReference type="EMBL" id="CP002344">
    <property type="protein sequence ID" value="ADU51955.1"/>
    <property type="molecule type" value="Genomic_DNA"/>
</dbReference>
<keyword evidence="2 9" id="KW-0808">Transferase</keyword>
<feature type="binding site" evidence="9">
    <location>
        <begin position="34"/>
        <end position="38"/>
    </location>
    <ligand>
        <name>4-amino-2-methyl-5-(diphosphooxymethyl)pyrimidine</name>
        <dbReference type="ChEBI" id="CHEBI:57841"/>
    </ligand>
</feature>
<dbReference type="GO" id="GO:0009228">
    <property type="term" value="P:thiamine biosynthetic process"/>
    <property type="evidence" value="ECO:0007669"/>
    <property type="project" value="UniProtKB-KW"/>
</dbReference>
<feature type="binding site" evidence="9">
    <location>
        <begin position="181"/>
        <end position="182"/>
    </location>
    <ligand>
        <name>2-[(2R,5Z)-2-carboxy-4-methylthiazol-5(2H)-ylidene]ethyl phosphate</name>
        <dbReference type="ChEBI" id="CHEBI:62899"/>
    </ligand>
</feature>
<evidence type="ECO:0000256" key="8">
    <source>
        <dbReference type="ARBA" id="ARBA00047883"/>
    </source>
</evidence>
<comment type="cofactor">
    <cofactor evidence="9">
        <name>Mg(2+)</name>
        <dbReference type="ChEBI" id="CHEBI:18420"/>
    </cofactor>
    <text evidence="9">Binds 1 Mg(2+) ion per subunit.</text>
</comment>
<dbReference type="InterPro" id="IPR013785">
    <property type="entry name" value="Aldolase_TIM"/>
</dbReference>
<evidence type="ECO:0000256" key="5">
    <source>
        <dbReference type="ARBA" id="ARBA00022977"/>
    </source>
</evidence>
<dbReference type="Proteomes" id="UP000008915">
    <property type="component" value="Chromosome"/>
</dbReference>
<evidence type="ECO:0000256" key="11">
    <source>
        <dbReference type="RuleBase" id="RU004253"/>
    </source>
</evidence>
<dbReference type="HAMAP" id="MF_00097">
    <property type="entry name" value="TMP_synthase"/>
    <property type="match status" value="1"/>
</dbReference>
<dbReference type="UniPathway" id="UPA00060">
    <property type="reaction ID" value="UER00141"/>
</dbReference>
<feature type="binding site" evidence="9">
    <location>
        <position position="161"/>
    </location>
    <ligand>
        <name>2-[(2R,5Z)-2-carboxy-4-methylthiazol-5(2H)-ylidene]ethyl phosphate</name>
        <dbReference type="ChEBI" id="CHEBI:62899"/>
    </ligand>
</feature>
<dbReference type="GO" id="GO:0000287">
    <property type="term" value="F:magnesium ion binding"/>
    <property type="evidence" value="ECO:0007669"/>
    <property type="project" value="UniProtKB-UniRule"/>
</dbReference>
<feature type="binding site" evidence="9">
    <location>
        <position position="134"/>
    </location>
    <ligand>
        <name>4-amino-2-methyl-5-(diphosphooxymethyl)pyrimidine</name>
        <dbReference type="ChEBI" id="CHEBI:57841"/>
    </ligand>
</feature>
<reference evidence="14 15" key="1">
    <citation type="journal article" date="2010" name="Stand. Genomic Sci.">
        <title>Complete genome sequence of Thermaerobacter marianensis type strain (7p75a).</title>
        <authorList>
            <person name="Han C."/>
            <person name="Gu W."/>
            <person name="Zhang X."/>
            <person name="Lapidus A."/>
            <person name="Nolan M."/>
            <person name="Copeland A."/>
            <person name="Lucas S."/>
            <person name="Del Rio T.G."/>
            <person name="Tice H."/>
            <person name="Cheng J.F."/>
            <person name="Tapia R."/>
            <person name="Goodwin L."/>
            <person name="Pitluck S."/>
            <person name="Pagani I."/>
            <person name="Ivanova N."/>
            <person name="Mavromatis K."/>
            <person name="Mikhailova N."/>
            <person name="Pati A."/>
            <person name="Chen A."/>
            <person name="Palaniappan K."/>
            <person name="Land M."/>
            <person name="Hauser L."/>
            <person name="Chang Y.J."/>
            <person name="Jeffries C.D."/>
            <person name="Schneider S."/>
            <person name="Rohde M."/>
            <person name="Goker M."/>
            <person name="Pukall R."/>
            <person name="Woyke T."/>
            <person name="Bristow J."/>
            <person name="Eisen J.A."/>
            <person name="Markowitz V."/>
            <person name="Hugenholtz P."/>
            <person name="Kyrpides N.C."/>
            <person name="Klenk H.P."/>
            <person name="Detter J.C."/>
        </authorList>
    </citation>
    <scope>NUCLEOTIDE SEQUENCE [LARGE SCALE GENOMIC DNA]</scope>
    <source>
        <strain evidence="15">ATCC 700841 / DSM 12885 / JCM 10246 / 7p75a</strain>
    </source>
</reference>
<dbReference type="InterPro" id="IPR036206">
    <property type="entry name" value="ThiamineP_synth_sf"/>
</dbReference>
<keyword evidence="3 9" id="KW-0479">Metal-binding</keyword>
<evidence type="ECO:0000259" key="13">
    <source>
        <dbReference type="Pfam" id="PF02581"/>
    </source>
</evidence>
<feature type="region of interest" description="Disordered" evidence="12">
    <location>
        <begin position="198"/>
        <end position="232"/>
    </location>
</feature>
<comment type="caution">
    <text evidence="9">Lacks conserved residue(s) required for the propagation of feature annotation.</text>
</comment>
<feature type="binding site" evidence="9">
    <location>
        <position position="66"/>
    </location>
    <ligand>
        <name>4-amino-2-methyl-5-(diphosphooxymethyl)pyrimidine</name>
        <dbReference type="ChEBI" id="CHEBI:57841"/>
    </ligand>
</feature>
<evidence type="ECO:0000256" key="10">
    <source>
        <dbReference type="RuleBase" id="RU003826"/>
    </source>
</evidence>
<name>E6SIE4_THEM7</name>
<dbReference type="OrthoDB" id="9812206at2"/>
<comment type="pathway">
    <text evidence="1 9 11">Cofactor biosynthesis; thiamine diphosphate biosynthesis; thiamine phosphate from 4-amino-2-methyl-5-diphosphomethylpyrimidine and 4-methyl-5-(2-phosphoethyl)-thiazole: step 1/1.</text>
</comment>
<feature type="binding site" evidence="9">
    <location>
        <position position="67"/>
    </location>
    <ligand>
        <name>Mg(2+)</name>
        <dbReference type="ChEBI" id="CHEBI:18420"/>
    </ligand>
</feature>
<sequence>MAGAVVHLITDRGTAPDLVGAVASALSGGVHWVQLRDKSPAARDLLELARRIQPLCQDHRAGLLINDRLDVALAAGCHGVHLAKKSLPVKEARRLVPANLLVGVSVHSVEEAVAAAADGADYVTFGSVFPTRSHPGRPAAGVDLLAQVVHAVNIPVLAIGGITPDNVDAVLATGVAGVAVISSILAEADPARAAARLRETMERSQHRPRFPFPPVGPFPDAHRCAGPPPPGR</sequence>
<evidence type="ECO:0000256" key="2">
    <source>
        <dbReference type="ARBA" id="ARBA00022679"/>
    </source>
</evidence>
<dbReference type="eggNOG" id="COG0352">
    <property type="taxonomic scope" value="Bacteria"/>
</dbReference>
<evidence type="ECO:0000313" key="15">
    <source>
        <dbReference type="Proteomes" id="UP000008915"/>
    </source>
</evidence>
<organism evidence="14 15">
    <name type="scientific">Thermaerobacter marianensis (strain ATCC 700841 / DSM 12885 / JCM 10246 / 7p75a)</name>
    <dbReference type="NCBI Taxonomy" id="644966"/>
    <lineage>
        <taxon>Bacteria</taxon>
        <taxon>Bacillati</taxon>
        <taxon>Bacillota</taxon>
        <taxon>Clostridia</taxon>
        <taxon>Eubacteriales</taxon>
        <taxon>Clostridiales Family XVII. Incertae Sedis</taxon>
        <taxon>Thermaerobacter</taxon>
    </lineage>
</organism>
<dbReference type="InterPro" id="IPR022998">
    <property type="entry name" value="ThiamineP_synth_TenI"/>
</dbReference>
<feature type="domain" description="Thiamine phosphate synthase/TenI" evidence="13">
    <location>
        <begin position="7"/>
        <end position="184"/>
    </location>
</feature>
<feature type="binding site" evidence="9">
    <location>
        <begin position="131"/>
        <end position="133"/>
    </location>
    <ligand>
        <name>2-[(2R,5Z)-2-carboxy-4-methylthiazol-5(2H)-ylidene]ethyl phosphate</name>
        <dbReference type="ChEBI" id="CHEBI:62899"/>
    </ligand>
</feature>
<gene>
    <name evidence="9" type="primary">thiE</name>
    <name evidence="14" type="ordered locus">Tmar_1855</name>
</gene>
<comment type="catalytic activity">
    <reaction evidence="6 9 10">
        <text>4-methyl-5-(2-phosphooxyethyl)-thiazole + 4-amino-2-methyl-5-(diphosphooxymethyl)pyrimidine + H(+) = thiamine phosphate + diphosphate</text>
        <dbReference type="Rhea" id="RHEA:22328"/>
        <dbReference type="ChEBI" id="CHEBI:15378"/>
        <dbReference type="ChEBI" id="CHEBI:33019"/>
        <dbReference type="ChEBI" id="CHEBI:37575"/>
        <dbReference type="ChEBI" id="CHEBI:57841"/>
        <dbReference type="ChEBI" id="CHEBI:58296"/>
        <dbReference type="EC" id="2.5.1.3"/>
    </reaction>
</comment>
<comment type="catalytic activity">
    <reaction evidence="8 9 10">
        <text>2-[(2R,5Z)-2-carboxy-4-methylthiazol-5(2H)-ylidene]ethyl phosphate + 4-amino-2-methyl-5-(diphosphooxymethyl)pyrimidine + 2 H(+) = thiamine phosphate + CO2 + diphosphate</text>
        <dbReference type="Rhea" id="RHEA:47844"/>
        <dbReference type="ChEBI" id="CHEBI:15378"/>
        <dbReference type="ChEBI" id="CHEBI:16526"/>
        <dbReference type="ChEBI" id="CHEBI:33019"/>
        <dbReference type="ChEBI" id="CHEBI:37575"/>
        <dbReference type="ChEBI" id="CHEBI:57841"/>
        <dbReference type="ChEBI" id="CHEBI:62899"/>
        <dbReference type="EC" id="2.5.1.3"/>
    </reaction>
</comment>
<proteinExistence type="inferred from homology"/>
<evidence type="ECO:0000256" key="1">
    <source>
        <dbReference type="ARBA" id="ARBA00005165"/>
    </source>
</evidence>
<dbReference type="PANTHER" id="PTHR20857">
    <property type="entry name" value="THIAMINE-PHOSPHATE PYROPHOSPHORYLASE"/>
    <property type="match status" value="1"/>
</dbReference>
<dbReference type="InterPro" id="IPR034291">
    <property type="entry name" value="TMP_synthase"/>
</dbReference>
<feature type="binding site" evidence="9">
    <location>
        <position position="105"/>
    </location>
    <ligand>
        <name>4-amino-2-methyl-5-(diphosphooxymethyl)pyrimidine</name>
        <dbReference type="ChEBI" id="CHEBI:57841"/>
    </ligand>
</feature>
<accession>E6SIE4</accession>
<dbReference type="FunFam" id="3.20.20.70:FF:000096">
    <property type="entry name" value="Thiamine-phosphate synthase"/>
    <property type="match status" value="1"/>
</dbReference>
<comment type="function">
    <text evidence="9">Condenses 4-methyl-5-(beta-hydroxyethyl)thiazole monophosphate (THZ-P) and 2-methyl-4-amino-5-hydroxymethyl pyrimidine pyrophosphate (HMP-PP) to form thiamine monophosphate (TMP).</text>
</comment>
<dbReference type="HOGENOM" id="CLU_018272_3_4_9"/>
<comment type="catalytic activity">
    <reaction evidence="7 9 10">
        <text>2-(2-carboxy-4-methylthiazol-5-yl)ethyl phosphate + 4-amino-2-methyl-5-(diphosphooxymethyl)pyrimidine + 2 H(+) = thiamine phosphate + CO2 + diphosphate</text>
        <dbReference type="Rhea" id="RHEA:47848"/>
        <dbReference type="ChEBI" id="CHEBI:15378"/>
        <dbReference type="ChEBI" id="CHEBI:16526"/>
        <dbReference type="ChEBI" id="CHEBI:33019"/>
        <dbReference type="ChEBI" id="CHEBI:37575"/>
        <dbReference type="ChEBI" id="CHEBI:57841"/>
        <dbReference type="ChEBI" id="CHEBI:62890"/>
        <dbReference type="EC" id="2.5.1.3"/>
    </reaction>
</comment>
<keyword evidence="15" id="KW-1185">Reference proteome</keyword>
<dbReference type="CDD" id="cd00564">
    <property type="entry name" value="TMP_TenI"/>
    <property type="match status" value="1"/>
</dbReference>
<evidence type="ECO:0000256" key="12">
    <source>
        <dbReference type="SAM" id="MobiDB-lite"/>
    </source>
</evidence>
<dbReference type="RefSeq" id="WP_013496256.1">
    <property type="nucleotide sequence ID" value="NC_014831.1"/>
</dbReference>
<dbReference type="GO" id="GO:0005737">
    <property type="term" value="C:cytoplasm"/>
    <property type="evidence" value="ECO:0007669"/>
    <property type="project" value="TreeGrafter"/>
</dbReference>
<evidence type="ECO:0000256" key="6">
    <source>
        <dbReference type="ARBA" id="ARBA00047334"/>
    </source>
</evidence>
<evidence type="ECO:0000256" key="7">
    <source>
        <dbReference type="ARBA" id="ARBA00047851"/>
    </source>
</evidence>
<keyword evidence="5 9" id="KW-0784">Thiamine biosynthesis</keyword>
<comment type="similarity">
    <text evidence="9 10">Belongs to the thiamine-phosphate synthase family.</text>
</comment>
<evidence type="ECO:0000256" key="4">
    <source>
        <dbReference type="ARBA" id="ARBA00022842"/>
    </source>
</evidence>
<dbReference type="SUPFAM" id="SSF51391">
    <property type="entry name" value="Thiamin phosphate synthase"/>
    <property type="match status" value="1"/>
</dbReference>
<dbReference type="KEGG" id="tmr:Tmar_1855"/>
<dbReference type="PANTHER" id="PTHR20857:SF15">
    <property type="entry name" value="THIAMINE-PHOSPHATE SYNTHASE"/>
    <property type="match status" value="1"/>
</dbReference>
<dbReference type="Gene3D" id="3.20.20.70">
    <property type="entry name" value="Aldolase class I"/>
    <property type="match status" value="1"/>
</dbReference>
<keyword evidence="4 9" id="KW-0460">Magnesium</keyword>
<protein>
    <recommendedName>
        <fullName evidence="9">Thiamine-phosphate synthase</fullName>
        <shortName evidence="9">TP synthase</shortName>
        <shortName evidence="9">TPS</shortName>
        <ecNumber evidence="9">2.5.1.3</ecNumber>
    </recommendedName>
    <alternativeName>
        <fullName evidence="9">Thiamine-phosphate pyrophosphorylase</fullName>
        <shortName evidence="9">TMP pyrophosphorylase</shortName>
        <shortName evidence="9">TMP-PPase</shortName>
    </alternativeName>
</protein>
<evidence type="ECO:0000256" key="9">
    <source>
        <dbReference type="HAMAP-Rule" id="MF_00097"/>
    </source>
</evidence>
<dbReference type="GO" id="GO:0009229">
    <property type="term" value="P:thiamine diphosphate biosynthetic process"/>
    <property type="evidence" value="ECO:0007669"/>
    <property type="project" value="UniProtKB-UniRule"/>
</dbReference>
<dbReference type="STRING" id="644966.Tmar_1855"/>